<dbReference type="Proteomes" id="UP000663868">
    <property type="component" value="Unassembled WGS sequence"/>
</dbReference>
<evidence type="ECO:0000256" key="6">
    <source>
        <dbReference type="ARBA" id="ARBA00023053"/>
    </source>
</evidence>
<evidence type="ECO:0000256" key="9">
    <source>
        <dbReference type="ARBA" id="ARBA00023201"/>
    </source>
</evidence>
<dbReference type="Gene3D" id="2.60.470.10">
    <property type="entry name" value="Acid-sensing ion channels like domains"/>
    <property type="match status" value="1"/>
</dbReference>
<evidence type="ECO:0000256" key="11">
    <source>
        <dbReference type="RuleBase" id="RU000679"/>
    </source>
</evidence>
<protein>
    <submittedName>
        <fullName evidence="13">Uncharacterized protein</fullName>
    </submittedName>
</protein>
<gene>
    <name evidence="13" type="ORF">IZO911_LOCUS34402</name>
    <name evidence="14" type="ORF">KXQ929_LOCUS31551</name>
</gene>
<accession>A0A815DXV0</accession>
<keyword evidence="2 11" id="KW-0813">Transport</keyword>
<comment type="similarity">
    <text evidence="11">Belongs to the amiloride-sensitive sodium channel (TC 1.A.6) family.</text>
</comment>
<evidence type="ECO:0000256" key="1">
    <source>
        <dbReference type="ARBA" id="ARBA00004141"/>
    </source>
</evidence>
<evidence type="ECO:0000256" key="3">
    <source>
        <dbReference type="ARBA" id="ARBA00022461"/>
    </source>
</evidence>
<evidence type="ECO:0000256" key="7">
    <source>
        <dbReference type="ARBA" id="ARBA00023065"/>
    </source>
</evidence>
<dbReference type="GO" id="GO:0005886">
    <property type="term" value="C:plasma membrane"/>
    <property type="evidence" value="ECO:0007669"/>
    <property type="project" value="TreeGrafter"/>
</dbReference>
<keyword evidence="7 11" id="KW-0406">Ion transport</keyword>
<dbReference type="AlphaFoldDB" id="A0A815DXV0"/>
<evidence type="ECO:0000256" key="12">
    <source>
        <dbReference type="SAM" id="Phobius"/>
    </source>
</evidence>
<dbReference type="PRINTS" id="PR01078">
    <property type="entry name" value="AMINACHANNEL"/>
</dbReference>
<dbReference type="EMBL" id="CAJNOE010000677">
    <property type="protein sequence ID" value="CAF1307295.1"/>
    <property type="molecule type" value="Genomic_DNA"/>
</dbReference>
<reference evidence="13" key="1">
    <citation type="submission" date="2021-02" db="EMBL/GenBank/DDBJ databases">
        <authorList>
            <person name="Nowell W R."/>
        </authorList>
    </citation>
    <scope>NUCLEOTIDE SEQUENCE</scope>
</reference>
<dbReference type="Pfam" id="PF00858">
    <property type="entry name" value="ASC"/>
    <property type="match status" value="1"/>
</dbReference>
<comment type="caution">
    <text evidence="13">The sequence shown here is derived from an EMBL/GenBank/DDBJ whole genome shotgun (WGS) entry which is preliminary data.</text>
</comment>
<keyword evidence="10 11" id="KW-0407">Ion channel</keyword>
<evidence type="ECO:0000313" key="15">
    <source>
        <dbReference type="Proteomes" id="UP000663860"/>
    </source>
</evidence>
<dbReference type="InterPro" id="IPR001873">
    <property type="entry name" value="ENaC"/>
</dbReference>
<comment type="subcellular location">
    <subcellularLocation>
        <location evidence="1">Membrane</location>
        <topology evidence="1">Multi-pass membrane protein</topology>
    </subcellularLocation>
</comment>
<keyword evidence="9 11" id="KW-0739">Sodium transport</keyword>
<proteinExistence type="inferred from homology"/>
<keyword evidence="4 11" id="KW-0812">Transmembrane</keyword>
<evidence type="ECO:0000256" key="5">
    <source>
        <dbReference type="ARBA" id="ARBA00022989"/>
    </source>
</evidence>
<keyword evidence="6" id="KW-0915">Sodium</keyword>
<evidence type="ECO:0000256" key="4">
    <source>
        <dbReference type="ARBA" id="ARBA00022692"/>
    </source>
</evidence>
<organism evidence="13 15">
    <name type="scientific">Adineta steineri</name>
    <dbReference type="NCBI Taxonomy" id="433720"/>
    <lineage>
        <taxon>Eukaryota</taxon>
        <taxon>Metazoa</taxon>
        <taxon>Spiralia</taxon>
        <taxon>Gnathifera</taxon>
        <taxon>Rotifera</taxon>
        <taxon>Eurotatoria</taxon>
        <taxon>Bdelloidea</taxon>
        <taxon>Adinetida</taxon>
        <taxon>Adinetidae</taxon>
        <taxon>Adineta</taxon>
    </lineage>
</organism>
<evidence type="ECO:0000313" key="14">
    <source>
        <dbReference type="EMBL" id="CAF4051288.1"/>
    </source>
</evidence>
<dbReference type="Gene3D" id="1.10.287.770">
    <property type="entry name" value="YojJ-like"/>
    <property type="match status" value="1"/>
</dbReference>
<evidence type="ECO:0000313" key="13">
    <source>
        <dbReference type="EMBL" id="CAF1307295.1"/>
    </source>
</evidence>
<dbReference type="GO" id="GO:0015280">
    <property type="term" value="F:ligand-gated sodium channel activity"/>
    <property type="evidence" value="ECO:0007669"/>
    <property type="project" value="TreeGrafter"/>
</dbReference>
<evidence type="ECO:0000256" key="8">
    <source>
        <dbReference type="ARBA" id="ARBA00023136"/>
    </source>
</evidence>
<dbReference type="PANTHER" id="PTHR11690">
    <property type="entry name" value="AMILORIDE-SENSITIVE SODIUM CHANNEL-RELATED"/>
    <property type="match status" value="1"/>
</dbReference>
<evidence type="ECO:0000256" key="10">
    <source>
        <dbReference type="ARBA" id="ARBA00023303"/>
    </source>
</evidence>
<feature type="transmembrane region" description="Helical" evidence="12">
    <location>
        <begin position="58"/>
        <end position="83"/>
    </location>
</feature>
<sequence length="503" mass="57799">MTKETIDHLATIFPMNRNALKSKLKHQRSVSILKEFSLNTSAHGIPSIARSHSIQNRLFWIVSLLIFATIMTYFIIQSIYAYFQYPTQTSVSFVTEWPQAFPAVTICNYSPIRYDRFIIPILNYTNMLNLTNTNDTNSFTMELSLYIHDFLLYKINRNESINDFFYSLDSMMMSCVYNRMICTTANFTWFLSPVYGLCYTFNALLKNIGINGLKYNSDNGVNGLLELRLYAHQHQYVPYLSNGVGMVVLVHDNMQLPNIDMRAMYLGPGRHHKLGYEKKTSIFLPAPYTTCNDKITLGMQIMFNEYHGTDYGYTQLPCFFACIQAYSYQKCGCGNPFRWAVRAVVLPGTNQSIHIPLCDFKNPCYVEAATEIMNTKSIWTTYCPDCTQECIFSDFIIKSTSLLAPPEFLMNDIKQFVESSNIPLPTNWSTTWMNDIQSSFISLEVAYETTRTEIYSQQATITVVDVISNIGGNTGLWIGISFLSLMEIVEMIYRLVRSQFKNK</sequence>
<dbReference type="PANTHER" id="PTHR11690:SF300">
    <property type="entry name" value="PICKPOCKET PROTEIN 19"/>
    <property type="match status" value="1"/>
</dbReference>
<keyword evidence="5 12" id="KW-1133">Transmembrane helix</keyword>
<dbReference type="EMBL" id="CAJOBB010003641">
    <property type="protein sequence ID" value="CAF4051288.1"/>
    <property type="molecule type" value="Genomic_DNA"/>
</dbReference>
<evidence type="ECO:0000256" key="2">
    <source>
        <dbReference type="ARBA" id="ARBA00022448"/>
    </source>
</evidence>
<keyword evidence="3 11" id="KW-0894">Sodium channel</keyword>
<keyword evidence="8 12" id="KW-0472">Membrane</keyword>
<name>A0A815DXV0_9BILA</name>
<dbReference type="Proteomes" id="UP000663860">
    <property type="component" value="Unassembled WGS sequence"/>
</dbReference>